<dbReference type="EMBL" id="MU006310">
    <property type="protein sequence ID" value="KAF2849646.1"/>
    <property type="molecule type" value="Genomic_DNA"/>
</dbReference>
<keyword evidence="2" id="KW-1185">Reference proteome</keyword>
<sequence>MSPVRDRRKPWVRYLQHSIEAVEAGSSNILSFCTIVQSLEPQWYRYYEVDWRARSCQASIDLGNFDIGRVACRIVACSGGTWDALICQFQIVASGIGSIQGDLELLVLNSHVEDLLGEIRKSILACALVRTIAATVGEAVDLLEHQWVRPVRTIILDEIIDLASSTSSLALGGAVVRRKGYRFLPIRRFCRFLYNFNDNGLGIGTTKRKRKEIPQISKDNTSTI</sequence>
<proteinExistence type="predicted"/>
<name>A0A6A7B2A2_9PLEO</name>
<protein>
    <submittedName>
        <fullName evidence="1">Uncharacterized protein</fullName>
    </submittedName>
</protein>
<dbReference type="Proteomes" id="UP000799423">
    <property type="component" value="Unassembled WGS sequence"/>
</dbReference>
<reference evidence="1" key="1">
    <citation type="submission" date="2020-01" db="EMBL/GenBank/DDBJ databases">
        <authorList>
            <consortium name="DOE Joint Genome Institute"/>
            <person name="Haridas S."/>
            <person name="Albert R."/>
            <person name="Binder M."/>
            <person name="Bloem J."/>
            <person name="Labutti K."/>
            <person name="Salamov A."/>
            <person name="Andreopoulos B."/>
            <person name="Baker S.E."/>
            <person name="Barry K."/>
            <person name="Bills G."/>
            <person name="Bluhm B.H."/>
            <person name="Cannon C."/>
            <person name="Castanera R."/>
            <person name="Culley D.E."/>
            <person name="Daum C."/>
            <person name="Ezra D."/>
            <person name="Gonzalez J.B."/>
            <person name="Henrissat B."/>
            <person name="Kuo A."/>
            <person name="Liang C."/>
            <person name="Lipzen A."/>
            <person name="Lutzoni F."/>
            <person name="Magnuson J."/>
            <person name="Mondo S."/>
            <person name="Nolan M."/>
            <person name="Ohm R."/>
            <person name="Pangilinan J."/>
            <person name="Park H.-J."/>
            <person name="Ramirez L."/>
            <person name="Alfaro M."/>
            <person name="Sun H."/>
            <person name="Tritt A."/>
            <person name="Yoshinaga Y."/>
            <person name="Zwiers L.-H."/>
            <person name="Turgeon B.G."/>
            <person name="Goodwin S.B."/>
            <person name="Spatafora J.W."/>
            <person name="Crous P.W."/>
            <person name="Grigoriev I.V."/>
        </authorList>
    </citation>
    <scope>NUCLEOTIDE SEQUENCE</scope>
    <source>
        <strain evidence="1">IPT5</strain>
    </source>
</reference>
<organism evidence="1 2">
    <name type="scientific">Plenodomus tracheiphilus IPT5</name>
    <dbReference type="NCBI Taxonomy" id="1408161"/>
    <lineage>
        <taxon>Eukaryota</taxon>
        <taxon>Fungi</taxon>
        <taxon>Dikarya</taxon>
        <taxon>Ascomycota</taxon>
        <taxon>Pezizomycotina</taxon>
        <taxon>Dothideomycetes</taxon>
        <taxon>Pleosporomycetidae</taxon>
        <taxon>Pleosporales</taxon>
        <taxon>Pleosporineae</taxon>
        <taxon>Leptosphaeriaceae</taxon>
        <taxon>Plenodomus</taxon>
    </lineage>
</organism>
<accession>A0A6A7B2A2</accession>
<evidence type="ECO:0000313" key="2">
    <source>
        <dbReference type="Proteomes" id="UP000799423"/>
    </source>
</evidence>
<dbReference type="AlphaFoldDB" id="A0A6A7B2A2"/>
<gene>
    <name evidence="1" type="ORF">T440DRAFT_479826</name>
</gene>
<evidence type="ECO:0000313" key="1">
    <source>
        <dbReference type="EMBL" id="KAF2849646.1"/>
    </source>
</evidence>